<dbReference type="Proteomes" id="UP000199754">
    <property type="component" value="Chromosome"/>
</dbReference>
<dbReference type="NCBIfam" id="TIGR01444">
    <property type="entry name" value="fkbM_fam"/>
    <property type="match status" value="1"/>
</dbReference>
<dbReference type="OrthoDB" id="4104638at2"/>
<organism evidence="2 3">
    <name type="scientific">Pseudosulfitobacter pseudonitzschiae</name>
    <dbReference type="NCBI Taxonomy" id="1402135"/>
    <lineage>
        <taxon>Bacteria</taxon>
        <taxon>Pseudomonadati</taxon>
        <taxon>Pseudomonadota</taxon>
        <taxon>Alphaproteobacteria</taxon>
        <taxon>Rhodobacterales</taxon>
        <taxon>Roseobacteraceae</taxon>
        <taxon>Pseudosulfitobacter</taxon>
    </lineage>
</organism>
<keyword evidence="2" id="KW-0808">Transferase</keyword>
<dbReference type="KEGG" id="spse:SULPSESMR1_02935"/>
<dbReference type="EMBL" id="CP022415">
    <property type="protein sequence ID" value="ASM73716.1"/>
    <property type="molecule type" value="Genomic_DNA"/>
</dbReference>
<keyword evidence="3" id="KW-1185">Reference proteome</keyword>
<protein>
    <submittedName>
        <fullName evidence="2">FkbM_fam: methyltransferase, FkbM family</fullName>
    </submittedName>
</protein>
<gene>
    <name evidence="2" type="ORF">SULPSESMR1_02935</name>
</gene>
<evidence type="ECO:0000259" key="1">
    <source>
        <dbReference type="Pfam" id="PF05050"/>
    </source>
</evidence>
<evidence type="ECO:0000313" key="3">
    <source>
        <dbReference type="Proteomes" id="UP000199754"/>
    </source>
</evidence>
<feature type="domain" description="Methyltransferase FkbM" evidence="1">
    <location>
        <begin position="52"/>
        <end position="183"/>
    </location>
</feature>
<evidence type="ECO:0000313" key="2">
    <source>
        <dbReference type="EMBL" id="ASM73716.1"/>
    </source>
</evidence>
<dbReference type="InterPro" id="IPR006342">
    <property type="entry name" value="FkbM_mtfrase"/>
</dbReference>
<dbReference type="GO" id="GO:0008168">
    <property type="term" value="F:methyltransferase activity"/>
    <property type="evidence" value="ECO:0007669"/>
    <property type="project" value="UniProtKB-KW"/>
</dbReference>
<dbReference type="SUPFAM" id="SSF53335">
    <property type="entry name" value="S-adenosyl-L-methionine-dependent methyltransferases"/>
    <property type="match status" value="1"/>
</dbReference>
<dbReference type="GO" id="GO:0032259">
    <property type="term" value="P:methylation"/>
    <property type="evidence" value="ECO:0007669"/>
    <property type="project" value="UniProtKB-KW"/>
</dbReference>
<dbReference type="Pfam" id="PF05050">
    <property type="entry name" value="Methyltransf_21"/>
    <property type="match status" value="1"/>
</dbReference>
<name>A0A221K3Z6_9RHOB</name>
<dbReference type="AlphaFoldDB" id="A0A221K3Z6"/>
<keyword evidence="2" id="KW-0489">Methyltransferase</keyword>
<dbReference type="InterPro" id="IPR029063">
    <property type="entry name" value="SAM-dependent_MTases_sf"/>
</dbReference>
<reference evidence="2 3" key="1">
    <citation type="submission" date="2017-07" db="EMBL/GenBank/DDBJ databases">
        <title>Genome Sequence of Sulfitobacter pseudonitzschiae Strain SMR1 Isolated from a culture of the Diatom Skeletonema marinoi.</title>
        <authorList>
            <person name="Topel M."/>
            <person name="Pinder M.I.M."/>
            <person name="Johansson O.N."/>
            <person name="Kourtchenko O."/>
            <person name="Godhe A."/>
            <person name="Clarke A.K."/>
        </authorList>
    </citation>
    <scope>NUCLEOTIDE SEQUENCE [LARGE SCALE GENOMIC DNA]</scope>
    <source>
        <strain evidence="2 3">SMR1</strain>
    </source>
</reference>
<accession>A0A221K3Z6</accession>
<sequence>MTIKSELTKLWNIATNPSYRAARAPYRAFRKAHGKQTPAQFAQVKQGDVVLDVGGYIGDWSDDMTKRYSVMSHVFEPHPGFATAMSERFADRSDVHVHAYAIGSADGSLDLSDQDNASSALVSDGPTVRGTVRALGPVVDELGLTEVAVVKMNIEGGEYDLLPAMIESGFMQRINRLVVQFHKYGPEDVARRDVIREGLSRTHVCEWAYPFVWEQWARKTPEMTRGEG</sequence>
<dbReference type="Gene3D" id="3.40.50.150">
    <property type="entry name" value="Vaccinia Virus protein VP39"/>
    <property type="match status" value="1"/>
</dbReference>
<proteinExistence type="predicted"/>
<dbReference type="RefSeq" id="WP_089421464.1">
    <property type="nucleotide sequence ID" value="NZ_CP022415.1"/>
</dbReference>
<dbReference type="STRING" id="1402135.SAMN05444149_104465"/>